<feature type="region of interest" description="Disordered" evidence="1">
    <location>
        <begin position="180"/>
        <end position="234"/>
    </location>
</feature>
<accession>A0ABN7ILK3</accession>
<protein>
    <submittedName>
        <fullName evidence="2">Uncharacterized protein</fullName>
    </submittedName>
</protein>
<evidence type="ECO:0000256" key="1">
    <source>
        <dbReference type="SAM" id="MobiDB-lite"/>
    </source>
</evidence>
<sequence>MHTPPNTQEQASPSLALPNLNISFEKLSFSTIMPPSGKTTILAAFPWPAKGQLSEAQWTYLLRAAQTHAFRNPDAFQEWWERHFHTSALDRALIPLFRRTLAGLAYKGLHPNDPCSVELSVAYSCLEDWAGMGLAELVFVGSSGDGRMGARLRLASMLMDSEAGLEEKSADLLWSALRPGSELPTPPLETPPVKKELEGDVAPLAEEKPSTRREEVGKGDDAKMSISGDSPFLPTSDTSISFSHGEASIRNLNVRPPLPSPHAYDPTFEAGITFLDWRDPARTPPCLLANDEDPIVRLTTYFPADHHADVERWAAREGSEGRRPSACSSTTCPETSDMDMPESRPLRRRGSDGGEGSMGGASSGSRRNSPPAHTRCAAGRVSPKRRLWEESADEDDEHEVGEGGFESVVSKRLRLDAEHRARAGSGSGSRTAWEDELGSARYFPLLRLTSEPRR</sequence>
<feature type="region of interest" description="Disordered" evidence="1">
    <location>
        <begin position="314"/>
        <end position="405"/>
    </location>
</feature>
<dbReference type="EMBL" id="CAJHJG010001157">
    <property type="protein sequence ID" value="CAD6909731.1"/>
    <property type="molecule type" value="Genomic_DNA"/>
</dbReference>
<feature type="compositionally biased region" description="Basic and acidic residues" evidence="1">
    <location>
        <begin position="341"/>
        <end position="352"/>
    </location>
</feature>
<gene>
    <name evidence="2" type="ORF">JKIAZH3_G2243</name>
</gene>
<proteinExistence type="predicted"/>
<feature type="compositionally biased region" description="Basic and acidic residues" evidence="1">
    <location>
        <begin position="205"/>
        <end position="223"/>
    </location>
</feature>
<feature type="compositionally biased region" description="Basic and acidic residues" evidence="1">
    <location>
        <begin position="314"/>
        <end position="323"/>
    </location>
</feature>
<reference evidence="2" key="1">
    <citation type="submission" date="2020-10" db="EMBL/GenBank/DDBJ databases">
        <authorList>
            <person name="Sedaghatjoo S."/>
        </authorList>
    </citation>
    <scope>NUCLEOTIDE SEQUENCE</scope>
    <source>
        <strain evidence="2">AZH3</strain>
    </source>
</reference>
<organism evidence="2 3">
    <name type="scientific">Tilletia caries</name>
    <name type="common">wheat bunt fungus</name>
    <dbReference type="NCBI Taxonomy" id="13290"/>
    <lineage>
        <taxon>Eukaryota</taxon>
        <taxon>Fungi</taxon>
        <taxon>Dikarya</taxon>
        <taxon>Basidiomycota</taxon>
        <taxon>Ustilaginomycotina</taxon>
        <taxon>Exobasidiomycetes</taxon>
        <taxon>Tilletiales</taxon>
        <taxon>Tilletiaceae</taxon>
        <taxon>Tilletia</taxon>
    </lineage>
</organism>
<feature type="compositionally biased region" description="Gly residues" evidence="1">
    <location>
        <begin position="353"/>
        <end position="362"/>
    </location>
</feature>
<evidence type="ECO:0000313" key="3">
    <source>
        <dbReference type="Proteomes" id="UP000836402"/>
    </source>
</evidence>
<dbReference type="Proteomes" id="UP000836402">
    <property type="component" value="Unassembled WGS sequence"/>
</dbReference>
<comment type="caution">
    <text evidence="2">The sequence shown here is derived from an EMBL/GenBank/DDBJ whole genome shotgun (WGS) entry which is preliminary data.</text>
</comment>
<name>A0ABN7ILK3_9BASI</name>
<feature type="compositionally biased region" description="Acidic residues" evidence="1">
    <location>
        <begin position="390"/>
        <end position="399"/>
    </location>
</feature>
<keyword evidence="3" id="KW-1185">Reference proteome</keyword>
<evidence type="ECO:0000313" key="2">
    <source>
        <dbReference type="EMBL" id="CAD6909731.1"/>
    </source>
</evidence>